<sequence>MTEKNSSNVAEWMPELRFREQDGATLWFHDQIHHNPPATPMEASIVYTWTRGTQVASEWIQFPYSRGFQMIVNDGRLYPSIIPITDPEEIKAREAKFGPKLMETLENWDGFYAGLVTEWNNMLNYLKGLEKESLPLDRLLPVLRDAENTYKRTWELHFIGMYPCIVSYMAFEQECQKYNINERDMRVFLQGYDTKMFQLDRALWKLADLAQELKVADVFDRADKPEDVGRLMNETSLGQVWWTQLENFLKEYGRRSTAAVLGFYYETWSEDPYPVLSTIKTYIQKGGFDFEEHSKKLVEEREKLIEKTIASIPADSKESFVQALRNAQATYPYNEDHNYYCEQWCSAEIRYVIMECGNRLVNYGIIKESGDVFFLTISELKEFFENIIANEKIGLQFYGPRINYMIYDRKKFWEDMRKVKNAPFIGTVPESSGVDPVYLKVWGLTEEVIRGGVNRKDHEGDRFEGFPGSPGFVEGNARVIFGDNDFHTVQPGEILVAPFTNPSWTPLFSKIKGVCTDSGGMLAHAAICAREYDIPAVVGTITRGVRVTEHIKTGDRVRIDGTNGVVEIIRD</sequence>
<dbReference type="Gene3D" id="3.50.30.10">
    <property type="entry name" value="Phosphohistidine domain"/>
    <property type="match status" value="1"/>
</dbReference>
<protein>
    <submittedName>
        <fullName evidence="2">Putative phenylphosphate synthase alpha subunit PpsA</fullName>
    </submittedName>
</protein>
<dbReference type="InterPro" id="IPR051549">
    <property type="entry name" value="PEP_Utilizing_Enz"/>
</dbReference>
<evidence type="ECO:0000259" key="1">
    <source>
        <dbReference type="Pfam" id="PF00391"/>
    </source>
</evidence>
<feature type="non-terminal residue" evidence="2">
    <location>
        <position position="571"/>
    </location>
</feature>
<organism evidence="2">
    <name type="scientific">Clostridia bacterium enrichment culture clone BF</name>
    <dbReference type="NCBI Taxonomy" id="857391"/>
    <lineage>
        <taxon>Bacteria</taxon>
        <taxon>Bacillati</taxon>
        <taxon>Bacillota</taxon>
        <taxon>Clostridia</taxon>
        <taxon>environmental samples</taxon>
    </lineage>
</organism>
<dbReference type="InterPro" id="IPR008279">
    <property type="entry name" value="PEP-util_enz_mobile_dom"/>
</dbReference>
<dbReference type="GO" id="GO:0016772">
    <property type="term" value="F:transferase activity, transferring phosphorus-containing groups"/>
    <property type="evidence" value="ECO:0007669"/>
    <property type="project" value="InterPro"/>
</dbReference>
<dbReference type="SUPFAM" id="SSF52009">
    <property type="entry name" value="Phosphohistidine domain"/>
    <property type="match status" value="1"/>
</dbReference>
<reference evidence="2" key="1">
    <citation type="journal article" date="2010" name="Environ. Microbiol.">
        <title>Identification of enzymes involved in anaerobic benzene degradation by a strictly anaerobic iron-reducing enrichment culture.</title>
        <authorList>
            <person name="Abu Laban N."/>
            <person name="Selesi D."/>
            <person name="Rattei T."/>
            <person name="Tischler P."/>
            <person name="Meckenstock R.U."/>
        </authorList>
    </citation>
    <scope>NUCLEOTIDE SEQUENCE</scope>
</reference>
<feature type="domain" description="PEP-utilising enzyme mobile" evidence="1">
    <location>
        <begin position="490"/>
        <end position="564"/>
    </location>
</feature>
<dbReference type="PANTHER" id="PTHR43615:SF1">
    <property type="entry name" value="PPDK_N DOMAIN-CONTAINING PROTEIN"/>
    <property type="match status" value="1"/>
</dbReference>
<proteinExistence type="predicted"/>
<dbReference type="EMBL" id="GU357964">
    <property type="protein sequence ID" value="ADJ93974.1"/>
    <property type="molecule type" value="Genomic_DNA"/>
</dbReference>
<dbReference type="AlphaFoldDB" id="D8WWM0"/>
<accession>D8WWM0</accession>
<dbReference type="InterPro" id="IPR036637">
    <property type="entry name" value="Phosphohistidine_dom_sf"/>
</dbReference>
<dbReference type="PANTHER" id="PTHR43615">
    <property type="entry name" value="PHOSPHOENOLPYRUVATE SYNTHASE-RELATED"/>
    <property type="match status" value="1"/>
</dbReference>
<dbReference type="Pfam" id="PF00391">
    <property type="entry name" value="PEP-utilizers"/>
    <property type="match status" value="1"/>
</dbReference>
<evidence type="ECO:0000313" key="2">
    <source>
        <dbReference type="EMBL" id="ADJ93974.1"/>
    </source>
</evidence>
<name>D8WWM0_9FIRM</name>